<proteinExistence type="predicted"/>
<reference evidence="1" key="1">
    <citation type="submission" date="2025-08" db="UniProtKB">
        <authorList>
            <consortium name="RefSeq"/>
        </authorList>
    </citation>
    <scope>IDENTIFICATION</scope>
    <source>
        <tissue evidence="1">Whole insect</tissue>
    </source>
</reference>
<accession>A0A6P7H891</accession>
<gene>
    <name evidence="1" type="primary">LOC114348409</name>
</gene>
<dbReference type="AlphaFoldDB" id="A0A6P7H891"/>
<sequence length="244" mass="28047">MELSEDSIKRKQYGDFLGQYVNVQIKSELEECRFESNHTEDSVSDSYCSHNIKIDDHNMLQYDISNPFPFITMQGVKTEIKKELDEHNLEVNHGCNTFFKTTDTEKLDSEGVVKLQIGDSFEIDHAKHCTSTKTTKLLSKIDKEKSSLLDSYCSDNIKIEEHMLQFDVINPFPVITMQEVKTEIKKELDEPNLEVNHECDAVLKSIDTEKLDSEGDVKLQIGDSFDIDHETAELLSKIDKKSKF</sequence>
<organism evidence="1">
    <name type="scientific">Diabrotica virgifera virgifera</name>
    <name type="common">western corn rootworm</name>
    <dbReference type="NCBI Taxonomy" id="50390"/>
    <lineage>
        <taxon>Eukaryota</taxon>
        <taxon>Metazoa</taxon>
        <taxon>Ecdysozoa</taxon>
        <taxon>Arthropoda</taxon>
        <taxon>Hexapoda</taxon>
        <taxon>Insecta</taxon>
        <taxon>Pterygota</taxon>
        <taxon>Neoptera</taxon>
        <taxon>Endopterygota</taxon>
        <taxon>Coleoptera</taxon>
        <taxon>Polyphaga</taxon>
        <taxon>Cucujiformia</taxon>
        <taxon>Chrysomeloidea</taxon>
        <taxon>Chrysomelidae</taxon>
        <taxon>Galerucinae</taxon>
        <taxon>Diabroticina</taxon>
        <taxon>Diabroticites</taxon>
        <taxon>Diabrotica</taxon>
    </lineage>
</organism>
<dbReference type="RefSeq" id="XP_028154787.1">
    <property type="nucleotide sequence ID" value="XM_028298986.1"/>
</dbReference>
<name>A0A6P7H891_DIAVI</name>
<protein>
    <submittedName>
        <fullName evidence="1">Uncharacterized protein LOC114348409</fullName>
    </submittedName>
</protein>
<dbReference type="InParanoid" id="A0A6P7H891"/>
<evidence type="ECO:0000313" key="1">
    <source>
        <dbReference type="RefSeq" id="XP_028154787.1"/>
    </source>
</evidence>